<name>A0AA40EFS8_9PEZI</name>
<evidence type="ECO:0000313" key="3">
    <source>
        <dbReference type="EMBL" id="KAK0738275.1"/>
    </source>
</evidence>
<reference evidence="3" key="1">
    <citation type="submission" date="2023-06" db="EMBL/GenBank/DDBJ databases">
        <title>Genome-scale phylogeny and comparative genomics of the fungal order Sordariales.</title>
        <authorList>
            <consortium name="Lawrence Berkeley National Laboratory"/>
            <person name="Hensen N."/>
            <person name="Bonometti L."/>
            <person name="Westerberg I."/>
            <person name="Brannstrom I.O."/>
            <person name="Guillou S."/>
            <person name="Cros-Aarteil S."/>
            <person name="Calhoun S."/>
            <person name="Haridas S."/>
            <person name="Kuo A."/>
            <person name="Mondo S."/>
            <person name="Pangilinan J."/>
            <person name="Riley R."/>
            <person name="LaButti K."/>
            <person name="Andreopoulos B."/>
            <person name="Lipzen A."/>
            <person name="Chen C."/>
            <person name="Yanf M."/>
            <person name="Daum C."/>
            <person name="Ng V."/>
            <person name="Clum A."/>
            <person name="Steindorff A."/>
            <person name="Ohm R."/>
            <person name="Martin F."/>
            <person name="Silar P."/>
            <person name="Natvig D."/>
            <person name="Lalanne C."/>
            <person name="Gautier V."/>
            <person name="Ament-velasquez S.L."/>
            <person name="Kruys A."/>
            <person name="Hutchinson M.I."/>
            <person name="Powell A.J."/>
            <person name="Barry K."/>
            <person name="Miller A.N."/>
            <person name="Grigoriev I.V."/>
            <person name="Debuchy R."/>
            <person name="Gladieux P."/>
            <person name="Thoren M.H."/>
            <person name="Johannesson H."/>
        </authorList>
    </citation>
    <scope>NUCLEOTIDE SEQUENCE</scope>
    <source>
        <strain evidence="3">SMH3187-1</strain>
    </source>
</reference>
<feature type="region of interest" description="Disordered" evidence="1">
    <location>
        <begin position="187"/>
        <end position="232"/>
    </location>
</feature>
<comment type="caution">
    <text evidence="3">The sequence shown here is derived from an EMBL/GenBank/DDBJ whole genome shotgun (WGS) entry which is preliminary data.</text>
</comment>
<dbReference type="PANTHER" id="PTHR38113:SF2">
    <property type="entry name" value="DUF2293 DOMAIN-CONTAINING PROTEIN"/>
    <property type="match status" value="1"/>
</dbReference>
<dbReference type="AlphaFoldDB" id="A0AA40EFS8"/>
<dbReference type="EMBL" id="JAUKUD010000007">
    <property type="protein sequence ID" value="KAK0738275.1"/>
    <property type="molecule type" value="Genomic_DNA"/>
</dbReference>
<dbReference type="Pfam" id="PF10056">
    <property type="entry name" value="DUF2293"/>
    <property type="match status" value="1"/>
</dbReference>
<dbReference type="PANTHER" id="PTHR38113">
    <property type="match status" value="1"/>
</dbReference>
<gene>
    <name evidence="3" type="ORF">B0T18DRAFT_474535</name>
</gene>
<organism evidence="3 4">
    <name type="scientific">Schizothecium vesticola</name>
    <dbReference type="NCBI Taxonomy" id="314040"/>
    <lineage>
        <taxon>Eukaryota</taxon>
        <taxon>Fungi</taxon>
        <taxon>Dikarya</taxon>
        <taxon>Ascomycota</taxon>
        <taxon>Pezizomycotina</taxon>
        <taxon>Sordariomycetes</taxon>
        <taxon>Sordariomycetidae</taxon>
        <taxon>Sordariales</taxon>
        <taxon>Schizotheciaceae</taxon>
        <taxon>Schizothecium</taxon>
    </lineage>
</organism>
<evidence type="ECO:0000256" key="1">
    <source>
        <dbReference type="SAM" id="MobiDB-lite"/>
    </source>
</evidence>
<evidence type="ECO:0000313" key="4">
    <source>
        <dbReference type="Proteomes" id="UP001172155"/>
    </source>
</evidence>
<dbReference type="InterPro" id="IPR018744">
    <property type="entry name" value="DUF2293"/>
</dbReference>
<accession>A0AA40EFS8</accession>
<proteinExistence type="predicted"/>
<dbReference type="Proteomes" id="UP001172155">
    <property type="component" value="Unassembled WGS sequence"/>
</dbReference>
<protein>
    <recommendedName>
        <fullName evidence="2">DUF2293 domain-containing protein</fullName>
    </recommendedName>
</protein>
<feature type="compositionally biased region" description="Acidic residues" evidence="1">
    <location>
        <begin position="205"/>
        <end position="223"/>
    </location>
</feature>
<evidence type="ECO:0000259" key="2">
    <source>
        <dbReference type="Pfam" id="PF10056"/>
    </source>
</evidence>
<feature type="domain" description="DUF2293" evidence="2">
    <location>
        <begin position="97"/>
        <end position="138"/>
    </location>
</feature>
<keyword evidence="4" id="KW-1185">Reference proteome</keyword>
<sequence length="232" mass="24565">MPPTETSVPATTPLPPGYCFIPKGDVYITKNCRLRTLAANRPLYIVHDARDRRIGLRCPSSIAAAVEADSRATAATRAAAVQKRDASHEKAFEAAVVELFPKIPRELVPGVVKHAVMKRSGRVGRTGTLDVRERAKLAGTGTKAKVVVTEAGKKQAGTAKGGITKGVVKKATAEVIDLTDLTDDEVGAVETSSGEDEIFILSGSGEEEESESESDWSDSDADDGPALRARPV</sequence>
<feature type="compositionally biased region" description="Acidic residues" evidence="1">
    <location>
        <begin position="187"/>
        <end position="198"/>
    </location>
</feature>